<protein>
    <submittedName>
        <fullName evidence="5">tRNA-binding protein</fullName>
    </submittedName>
</protein>
<gene>
    <name evidence="5" type="ORF">SAMN05660895_0850</name>
</gene>
<evidence type="ECO:0000313" key="5">
    <source>
        <dbReference type="EMBL" id="SFV30644.1"/>
    </source>
</evidence>
<dbReference type="Proteomes" id="UP000199537">
    <property type="component" value="Unassembled WGS sequence"/>
</dbReference>
<dbReference type="PANTHER" id="PTHR11586:SF37">
    <property type="entry name" value="TRNA-BINDING DOMAIN-CONTAINING PROTEIN"/>
    <property type="match status" value="1"/>
</dbReference>
<dbReference type="OrthoDB" id="9794564at2"/>
<name>A0A1I7N7K2_9BACT</name>
<dbReference type="SUPFAM" id="SSF50249">
    <property type="entry name" value="Nucleic acid-binding proteins"/>
    <property type="match status" value="1"/>
</dbReference>
<dbReference type="InterPro" id="IPR051270">
    <property type="entry name" value="Tyrosine-tRNA_ligase_regulator"/>
</dbReference>
<dbReference type="FunFam" id="2.40.50.140:FF:000165">
    <property type="entry name" value="Chaperone CsaA"/>
    <property type="match status" value="1"/>
</dbReference>
<evidence type="ECO:0000256" key="2">
    <source>
        <dbReference type="ARBA" id="ARBA00022884"/>
    </source>
</evidence>
<dbReference type="InterPro" id="IPR012340">
    <property type="entry name" value="NA-bd_OB-fold"/>
</dbReference>
<evidence type="ECO:0000313" key="6">
    <source>
        <dbReference type="Proteomes" id="UP000199537"/>
    </source>
</evidence>
<reference evidence="6" key="1">
    <citation type="submission" date="2016-10" db="EMBL/GenBank/DDBJ databases">
        <authorList>
            <person name="Varghese N."/>
            <person name="Submissions S."/>
        </authorList>
    </citation>
    <scope>NUCLEOTIDE SEQUENCE [LARGE SCALE GENOMIC DNA]</scope>
    <source>
        <strain evidence="6">DSM 14807</strain>
    </source>
</reference>
<dbReference type="AlphaFoldDB" id="A0A1I7N7K2"/>
<proteinExistence type="predicted"/>
<organism evidence="5 6">
    <name type="scientific">Thermoflavifilum thermophilum</name>
    <dbReference type="NCBI Taxonomy" id="1393122"/>
    <lineage>
        <taxon>Bacteria</taxon>
        <taxon>Pseudomonadati</taxon>
        <taxon>Bacteroidota</taxon>
        <taxon>Chitinophagia</taxon>
        <taxon>Chitinophagales</taxon>
        <taxon>Chitinophagaceae</taxon>
        <taxon>Thermoflavifilum</taxon>
    </lineage>
</organism>
<evidence type="ECO:0000256" key="3">
    <source>
        <dbReference type="PROSITE-ProRule" id="PRU00209"/>
    </source>
</evidence>
<dbReference type="NCBIfam" id="TIGR02222">
    <property type="entry name" value="chap_CsaA"/>
    <property type="match status" value="1"/>
</dbReference>
<feature type="domain" description="TRNA-binding" evidence="4">
    <location>
        <begin position="13"/>
        <end position="116"/>
    </location>
</feature>
<dbReference type="PROSITE" id="PS50886">
    <property type="entry name" value="TRBD"/>
    <property type="match status" value="1"/>
</dbReference>
<dbReference type="InterPro" id="IPR002547">
    <property type="entry name" value="tRNA-bd_dom"/>
</dbReference>
<dbReference type="InterPro" id="IPR008231">
    <property type="entry name" value="CsaA"/>
</dbReference>
<dbReference type="EMBL" id="FPCJ01000001">
    <property type="protein sequence ID" value="SFV30644.1"/>
    <property type="molecule type" value="Genomic_DNA"/>
</dbReference>
<dbReference type="Pfam" id="PF01588">
    <property type="entry name" value="tRNA_bind"/>
    <property type="match status" value="1"/>
</dbReference>
<dbReference type="PANTHER" id="PTHR11586">
    <property type="entry name" value="TRNA-AMINOACYLATION COFACTOR ARC1 FAMILY MEMBER"/>
    <property type="match status" value="1"/>
</dbReference>
<accession>A0A1I7N7K2</accession>
<dbReference type="NCBIfam" id="NF007495">
    <property type="entry name" value="PRK10089.1-4"/>
    <property type="match status" value="1"/>
</dbReference>
<sequence length="116" mass="13030">MENNLLPQATWDDFARLDIRVGTILKVQPFPEARKPAYQLWIDFGPIGIKSSSAQITRLYHPETLIGRQVIAVVNFPPKQIAHFKSECLVLGVMAENQEVILLQPDRPVANGLRIG</sequence>
<keyword evidence="1 3" id="KW-0820">tRNA-binding</keyword>
<dbReference type="Gene3D" id="2.40.50.140">
    <property type="entry name" value="Nucleic acid-binding proteins"/>
    <property type="match status" value="1"/>
</dbReference>
<dbReference type="CDD" id="cd02798">
    <property type="entry name" value="tRNA_bind_CsaA"/>
    <property type="match status" value="1"/>
</dbReference>
<keyword evidence="2 3" id="KW-0694">RNA-binding</keyword>
<keyword evidence="6" id="KW-1185">Reference proteome</keyword>
<dbReference type="NCBIfam" id="NF007494">
    <property type="entry name" value="PRK10089.1-3"/>
    <property type="match status" value="1"/>
</dbReference>
<evidence type="ECO:0000259" key="4">
    <source>
        <dbReference type="PROSITE" id="PS50886"/>
    </source>
</evidence>
<dbReference type="STRING" id="1393122.SAMN05660895_0850"/>
<dbReference type="GO" id="GO:0000049">
    <property type="term" value="F:tRNA binding"/>
    <property type="evidence" value="ECO:0007669"/>
    <property type="project" value="UniProtKB-UniRule"/>
</dbReference>
<evidence type="ECO:0000256" key="1">
    <source>
        <dbReference type="ARBA" id="ARBA00022555"/>
    </source>
</evidence>